<evidence type="ECO:0000313" key="3">
    <source>
        <dbReference type="Proteomes" id="UP000095468"/>
    </source>
</evidence>
<protein>
    <submittedName>
        <fullName evidence="2">Uncharacterized protein</fullName>
    </submittedName>
</protein>
<dbReference type="AlphaFoldDB" id="A0A173XM46"/>
<feature type="compositionally biased region" description="Basic and acidic residues" evidence="1">
    <location>
        <begin position="37"/>
        <end position="47"/>
    </location>
</feature>
<dbReference type="EMBL" id="CYYP01000002">
    <property type="protein sequence ID" value="CUN52310.1"/>
    <property type="molecule type" value="Genomic_DNA"/>
</dbReference>
<gene>
    <name evidence="2" type="ORF">ERS852381_00328</name>
</gene>
<sequence length="251" mass="26742">MRETVLSRTAFVAAAGTALLTLVGCGGQRTQDATGFNDDRPVKDKMDAGATSGDSGDADSDSGADSGSADAFDTWSDDCWDAHRNISIAALLELKGWQLQEFVTQQGYTWQDALEMYEDEAGHVLSVCNISKDGATEWLGEDEIGKLDKGGTGSTVMFTLQLSGYSSCEDVIAGFSVPVEDRAQITSGSWIACVYGSNMARHVAMASPMENGDYRLDLITEEAIKTGTFTQGGGAPTIDEFWQEKTGRALG</sequence>
<dbReference type="PROSITE" id="PS51257">
    <property type="entry name" value="PROKAR_LIPOPROTEIN"/>
    <property type="match status" value="1"/>
</dbReference>
<evidence type="ECO:0000256" key="1">
    <source>
        <dbReference type="SAM" id="MobiDB-lite"/>
    </source>
</evidence>
<name>A0A173XM46_9ACTN</name>
<organism evidence="2 3">
    <name type="scientific">Collinsella aerofaciens</name>
    <dbReference type="NCBI Taxonomy" id="74426"/>
    <lineage>
        <taxon>Bacteria</taxon>
        <taxon>Bacillati</taxon>
        <taxon>Actinomycetota</taxon>
        <taxon>Coriobacteriia</taxon>
        <taxon>Coriobacteriales</taxon>
        <taxon>Coriobacteriaceae</taxon>
        <taxon>Collinsella</taxon>
    </lineage>
</organism>
<feature type="region of interest" description="Disordered" evidence="1">
    <location>
        <begin position="31"/>
        <end position="69"/>
    </location>
</feature>
<reference evidence="2 3" key="1">
    <citation type="submission" date="2015-09" db="EMBL/GenBank/DDBJ databases">
        <authorList>
            <consortium name="Pathogen Informatics"/>
        </authorList>
    </citation>
    <scope>NUCLEOTIDE SEQUENCE [LARGE SCALE GENOMIC DNA]</scope>
    <source>
        <strain evidence="2 3">2789STDY5608823</strain>
    </source>
</reference>
<evidence type="ECO:0000313" key="2">
    <source>
        <dbReference type="EMBL" id="CUN52310.1"/>
    </source>
</evidence>
<dbReference type="Proteomes" id="UP000095468">
    <property type="component" value="Unassembled WGS sequence"/>
</dbReference>
<dbReference type="RefSeq" id="WP_055285326.1">
    <property type="nucleotide sequence ID" value="NZ_CYYP01000002.1"/>
</dbReference>
<accession>A0A173XM46</accession>
<proteinExistence type="predicted"/>